<reference evidence="2 3" key="1">
    <citation type="submission" date="2012-08" db="EMBL/GenBank/DDBJ databases">
        <title>Oryza genome evolution.</title>
        <authorList>
            <person name="Wing R.A."/>
        </authorList>
    </citation>
    <scope>NUCLEOTIDE SEQUENCE</scope>
</reference>
<dbReference type="AlphaFoldDB" id="A0A0D9VLH5"/>
<keyword evidence="1" id="KW-0812">Transmembrane</keyword>
<keyword evidence="1" id="KW-1133">Transmembrane helix</keyword>
<organism evidence="2 3">
    <name type="scientific">Leersia perrieri</name>
    <dbReference type="NCBI Taxonomy" id="77586"/>
    <lineage>
        <taxon>Eukaryota</taxon>
        <taxon>Viridiplantae</taxon>
        <taxon>Streptophyta</taxon>
        <taxon>Embryophyta</taxon>
        <taxon>Tracheophyta</taxon>
        <taxon>Spermatophyta</taxon>
        <taxon>Magnoliopsida</taxon>
        <taxon>Liliopsida</taxon>
        <taxon>Poales</taxon>
        <taxon>Poaceae</taxon>
        <taxon>BOP clade</taxon>
        <taxon>Oryzoideae</taxon>
        <taxon>Oryzeae</taxon>
        <taxon>Oryzinae</taxon>
        <taxon>Leersia</taxon>
    </lineage>
</organism>
<protein>
    <submittedName>
        <fullName evidence="2">Uncharacterized protein</fullName>
    </submittedName>
</protein>
<dbReference type="Proteomes" id="UP000032180">
    <property type="component" value="Chromosome 2"/>
</dbReference>
<keyword evidence="1" id="KW-0472">Membrane</keyword>
<dbReference type="HOGENOM" id="CLU_2658034_0_0_1"/>
<name>A0A0D9VLH5_9ORYZ</name>
<reference evidence="2" key="3">
    <citation type="submission" date="2015-04" db="UniProtKB">
        <authorList>
            <consortium name="EnsemblPlants"/>
        </authorList>
    </citation>
    <scope>IDENTIFICATION</scope>
</reference>
<dbReference type="EnsemblPlants" id="LPERR02G27730.1">
    <property type="protein sequence ID" value="LPERR02G27730.1"/>
    <property type="gene ID" value="LPERR02G27730"/>
</dbReference>
<proteinExistence type="predicted"/>
<sequence>MSASAARSTSSSPPTYCAAATISSGLVVVVALAAAAAATRWMDLGDMAAAGMWKGRWTGKLRSAADEPLRQISAAS</sequence>
<dbReference type="Gramene" id="LPERR02G27730.1">
    <property type="protein sequence ID" value="LPERR02G27730.1"/>
    <property type="gene ID" value="LPERR02G27730"/>
</dbReference>
<evidence type="ECO:0000313" key="3">
    <source>
        <dbReference type="Proteomes" id="UP000032180"/>
    </source>
</evidence>
<feature type="transmembrane region" description="Helical" evidence="1">
    <location>
        <begin position="18"/>
        <end position="38"/>
    </location>
</feature>
<keyword evidence="3" id="KW-1185">Reference proteome</keyword>
<accession>A0A0D9VLH5</accession>
<evidence type="ECO:0000313" key="2">
    <source>
        <dbReference type="EnsemblPlants" id="LPERR02G27730.1"/>
    </source>
</evidence>
<evidence type="ECO:0000256" key="1">
    <source>
        <dbReference type="SAM" id="Phobius"/>
    </source>
</evidence>
<reference evidence="3" key="2">
    <citation type="submission" date="2013-12" db="EMBL/GenBank/DDBJ databases">
        <authorList>
            <person name="Yu Y."/>
            <person name="Lee S."/>
            <person name="de Baynast K."/>
            <person name="Wissotski M."/>
            <person name="Liu L."/>
            <person name="Talag J."/>
            <person name="Goicoechea J."/>
            <person name="Angelova A."/>
            <person name="Jetty R."/>
            <person name="Kudrna D."/>
            <person name="Golser W."/>
            <person name="Rivera L."/>
            <person name="Zhang J."/>
            <person name="Wing R."/>
        </authorList>
    </citation>
    <scope>NUCLEOTIDE SEQUENCE</scope>
</reference>